<keyword evidence="5 9" id="KW-0653">Protein transport</keyword>
<comment type="function">
    <text evidence="9">Part of the twin-arginine translocation (Tat) system that transports large folded proteins containing a characteristic twin-arginine motif in their signal peptide across membranes. Together with TatC, TatB is part of a receptor directly interacting with Tat signal peptides. TatB may form an oligomeric binding site that transiently accommodates folded Tat precursor proteins before their translocation.</text>
</comment>
<comment type="subunit">
    <text evidence="9">The Tat system comprises two distinct complexes: a TatABC complex, containing multiple copies of TatA, TatB and TatC subunits, and a separate TatA complex, containing only TatA subunits. Substrates initially bind to the TatABC complex, which probably triggers association of the separate TatA complex to form the active translocon.</text>
</comment>
<dbReference type="Pfam" id="PF02416">
    <property type="entry name" value="TatA_B_E"/>
    <property type="match status" value="1"/>
</dbReference>
<feature type="region of interest" description="Disordered" evidence="10">
    <location>
        <begin position="68"/>
        <end position="103"/>
    </location>
</feature>
<sequence>MFDIGFWEILVILVILLVVVGPERLPTVARTTALWIRKGRRFVSQIKQEVEEELRAEEFRQSLKEKSDFLDLKKTMGEAPPRKPSPPVDQDKHSSPKASNDDA</sequence>
<organism evidence="12 13">
    <name type="scientific">Nitrosococcus wardiae</name>
    <dbReference type="NCBI Taxonomy" id="1814290"/>
    <lineage>
        <taxon>Bacteria</taxon>
        <taxon>Pseudomonadati</taxon>
        <taxon>Pseudomonadota</taxon>
        <taxon>Gammaproteobacteria</taxon>
        <taxon>Chromatiales</taxon>
        <taxon>Chromatiaceae</taxon>
        <taxon>Nitrosococcus</taxon>
    </lineage>
</organism>
<keyword evidence="13" id="KW-1185">Reference proteome</keyword>
<keyword evidence="2 9" id="KW-0813">Transport</keyword>
<dbReference type="OrthoDB" id="9816005at2"/>
<evidence type="ECO:0000256" key="11">
    <source>
        <dbReference type="SAM" id="Phobius"/>
    </source>
</evidence>
<reference evidence="12 13" key="1">
    <citation type="submission" date="2019-03" db="EMBL/GenBank/DDBJ databases">
        <title>The genome sequence of Nitrosococcus wardiae strain D1FHST reveals the archetypal metabolic capacity of ammonia-oxidizing Gammaproteobacteria.</title>
        <authorList>
            <person name="Wang L."/>
            <person name="Lim C.K."/>
            <person name="Hanson T.E."/>
            <person name="Dang H."/>
            <person name="Klotz M.G."/>
        </authorList>
    </citation>
    <scope>NUCLEOTIDE SEQUENCE [LARGE SCALE GENOMIC DNA]</scope>
    <source>
        <strain evidence="12 13">D1FHS</strain>
    </source>
</reference>
<keyword evidence="3 9" id="KW-1003">Cell membrane</keyword>
<evidence type="ECO:0000256" key="5">
    <source>
        <dbReference type="ARBA" id="ARBA00022927"/>
    </source>
</evidence>
<comment type="similarity">
    <text evidence="9">Belongs to the TatB family.</text>
</comment>
<evidence type="ECO:0000313" key="12">
    <source>
        <dbReference type="EMBL" id="QBQ53743.1"/>
    </source>
</evidence>
<dbReference type="EMBL" id="CP038033">
    <property type="protein sequence ID" value="QBQ53743.1"/>
    <property type="molecule type" value="Genomic_DNA"/>
</dbReference>
<dbReference type="InterPro" id="IPR003369">
    <property type="entry name" value="TatA/B/E"/>
</dbReference>
<evidence type="ECO:0000256" key="6">
    <source>
        <dbReference type="ARBA" id="ARBA00022989"/>
    </source>
</evidence>
<dbReference type="GO" id="GO:0043953">
    <property type="term" value="P:protein transport by the Tat complex"/>
    <property type="evidence" value="ECO:0007669"/>
    <property type="project" value="UniProtKB-UniRule"/>
</dbReference>
<evidence type="ECO:0000256" key="3">
    <source>
        <dbReference type="ARBA" id="ARBA00022475"/>
    </source>
</evidence>
<evidence type="ECO:0000256" key="1">
    <source>
        <dbReference type="ARBA" id="ARBA00004167"/>
    </source>
</evidence>
<evidence type="ECO:0000256" key="7">
    <source>
        <dbReference type="ARBA" id="ARBA00023010"/>
    </source>
</evidence>
<name>A0A4P7BUU7_9GAMM</name>
<evidence type="ECO:0000256" key="4">
    <source>
        <dbReference type="ARBA" id="ARBA00022692"/>
    </source>
</evidence>
<gene>
    <name evidence="9 12" type="primary">tatB</name>
    <name evidence="12" type="ORF">E3U44_03865</name>
</gene>
<dbReference type="HAMAP" id="MF_00237">
    <property type="entry name" value="TatB"/>
    <property type="match status" value="1"/>
</dbReference>
<comment type="subcellular location">
    <subcellularLocation>
        <location evidence="9">Cell membrane</location>
        <topology evidence="9">Single-pass membrane protein</topology>
    </subcellularLocation>
    <subcellularLocation>
        <location evidence="1">Membrane</location>
        <topology evidence="1">Single-pass membrane protein</topology>
    </subcellularLocation>
</comment>
<evidence type="ECO:0000313" key="13">
    <source>
        <dbReference type="Proteomes" id="UP000294325"/>
    </source>
</evidence>
<keyword evidence="8 9" id="KW-0472">Membrane</keyword>
<evidence type="ECO:0000256" key="8">
    <source>
        <dbReference type="ARBA" id="ARBA00023136"/>
    </source>
</evidence>
<proteinExistence type="inferred from homology"/>
<protein>
    <recommendedName>
        <fullName evidence="9">Sec-independent protein translocase protein TatB</fullName>
    </recommendedName>
</protein>
<dbReference type="KEGG" id="nwr:E3U44_03865"/>
<accession>A0A4P7BUU7</accession>
<evidence type="ECO:0000256" key="9">
    <source>
        <dbReference type="HAMAP-Rule" id="MF_00237"/>
    </source>
</evidence>
<dbReference type="GO" id="GO:0008320">
    <property type="term" value="F:protein transmembrane transporter activity"/>
    <property type="evidence" value="ECO:0007669"/>
    <property type="project" value="UniProtKB-UniRule"/>
</dbReference>
<dbReference type="PANTHER" id="PTHR33162">
    <property type="entry name" value="SEC-INDEPENDENT PROTEIN TRANSLOCASE PROTEIN TATA, CHLOROPLASTIC"/>
    <property type="match status" value="1"/>
</dbReference>
<dbReference type="PRINTS" id="PR01506">
    <property type="entry name" value="TATBPROTEIN"/>
</dbReference>
<feature type="transmembrane region" description="Helical" evidence="11">
    <location>
        <begin position="6"/>
        <end position="22"/>
    </location>
</feature>
<keyword evidence="6 9" id="KW-1133">Transmembrane helix</keyword>
<dbReference type="NCBIfam" id="TIGR01410">
    <property type="entry name" value="tatB"/>
    <property type="match status" value="1"/>
</dbReference>
<dbReference type="GO" id="GO:0033281">
    <property type="term" value="C:TAT protein transport complex"/>
    <property type="evidence" value="ECO:0007669"/>
    <property type="project" value="UniProtKB-UniRule"/>
</dbReference>
<keyword evidence="4 9" id="KW-0812">Transmembrane</keyword>
<keyword evidence="7 9" id="KW-0811">Translocation</keyword>
<evidence type="ECO:0000256" key="2">
    <source>
        <dbReference type="ARBA" id="ARBA00022448"/>
    </source>
</evidence>
<dbReference type="PANTHER" id="PTHR33162:SF1">
    <property type="entry name" value="SEC-INDEPENDENT PROTEIN TRANSLOCASE PROTEIN TATA, CHLOROPLASTIC"/>
    <property type="match status" value="1"/>
</dbReference>
<dbReference type="Gene3D" id="1.20.5.3310">
    <property type="match status" value="1"/>
</dbReference>
<dbReference type="Proteomes" id="UP000294325">
    <property type="component" value="Chromosome"/>
</dbReference>
<dbReference type="AlphaFoldDB" id="A0A4P7BUU7"/>
<dbReference type="InterPro" id="IPR018448">
    <property type="entry name" value="TatB"/>
</dbReference>
<evidence type="ECO:0000256" key="10">
    <source>
        <dbReference type="SAM" id="MobiDB-lite"/>
    </source>
</evidence>